<evidence type="ECO:0000313" key="3">
    <source>
        <dbReference type="EMBL" id="GLR19466.1"/>
    </source>
</evidence>
<dbReference type="InterPro" id="IPR041700">
    <property type="entry name" value="OMP_b-brl_3"/>
</dbReference>
<dbReference type="Pfam" id="PF13715">
    <property type="entry name" value="CarbopepD_reg_2"/>
    <property type="match status" value="1"/>
</dbReference>
<reference evidence="3" key="2">
    <citation type="submission" date="2023-01" db="EMBL/GenBank/DDBJ databases">
        <title>Draft genome sequence of Portibacter lacus strain NBRC 108769.</title>
        <authorList>
            <person name="Sun Q."/>
            <person name="Mori K."/>
        </authorList>
    </citation>
    <scope>NUCLEOTIDE SEQUENCE</scope>
    <source>
        <strain evidence="3">NBRC 108769</strain>
    </source>
</reference>
<feature type="domain" description="Outer membrane protein beta-barrel" evidence="2">
    <location>
        <begin position="424"/>
        <end position="895"/>
    </location>
</feature>
<dbReference type="Pfam" id="PF14905">
    <property type="entry name" value="OMP_b-brl_3"/>
    <property type="match status" value="1"/>
</dbReference>
<dbReference type="Gene3D" id="2.60.40.1120">
    <property type="entry name" value="Carboxypeptidase-like, regulatory domain"/>
    <property type="match status" value="1"/>
</dbReference>
<evidence type="ECO:0000313" key="4">
    <source>
        <dbReference type="Proteomes" id="UP001156666"/>
    </source>
</evidence>
<name>A0AA37WF38_9BACT</name>
<dbReference type="SUPFAM" id="SSF49464">
    <property type="entry name" value="Carboxypeptidase regulatory domain-like"/>
    <property type="match status" value="1"/>
</dbReference>
<sequence>MKNLLLLFLILISSNLFAQKIDIQGIVLSDKDKSPIIGGTVELLNPSDSVLIKGQVTDIDGSFSIKGIQKGDYLLQVSYLGFTDLQQNIKAENNIDLGNLLIQESSQVLDEVVVSAEAVTGTQRGDTVSYNASAFTTLDDANTKDLISKMPGIIIQGNDVQAEGESIQKILVDGKEFFGGDINTALQSLPAEIVKNIEIYDKKSDKAELSGFDDGNEVKTINIITKPARKIGQFGKMTAGIGNNGKYQVGTSMNLFSDQQRATITGISNNINATGYSADPNSQGEERTQDGLIKTNSIGVQYSNSWNSGLEISGNYNYGNSRSEAEGILRRDYILPSQSDQYYNEENITTRINRDHRFNMRLEYQVTPQDKFIFVPRVKINNDVSDSYFFGRTEELDNPINQTKNNSKSDNIDNDYSATLLYNHRFLKEGRTITLNGSTSNHENRDLGLRNAENIFYTDQVAEIENLDQNIIRVRNGIDFEGGGSYTEPVGEHGLIELEYNIKNRDNDSEKLNYDISDEMSQGEFIQRLDTALSNVFTNNYLTNEVELGYQFKNETVKVQAELEYQHANLMNNQVFPNSSETTRSFQSLLPSLRMSYKISKHSNVEFNYYSWTREPSIGNLQEVIDNSNPLRLIVGNPDLRQEYNQRIRARFKARNPGKERTFYLGFAASLVNNSITNTTFIADEAVALNSDITLQKGAQLIKPANVDGNWNIGSFINYGLPITTIKSNFNAWTGVGYRQRPGIINDIISNTNSTDFRLGLHLSSNISDHIDFNLSTRSSYSLVANSNKPQLDNNYLSNRTSAKFNAIFWKGLIYRTDINHQYFSGLADDVDNSFLLVNMSIGKKLFPNERGELSVRVYDLFGQNNNIDRNVTELYIEDVQRTVLQRYFMLSFTYNLRHFSIGTTMEDFES</sequence>
<keyword evidence="1" id="KW-0732">Signal</keyword>
<dbReference type="EMBL" id="BSOH01000027">
    <property type="protein sequence ID" value="GLR19466.1"/>
    <property type="molecule type" value="Genomic_DNA"/>
</dbReference>
<keyword evidence="3" id="KW-0176">Collagen</keyword>
<dbReference type="AlphaFoldDB" id="A0AA37WF38"/>
<dbReference type="SUPFAM" id="SSF56935">
    <property type="entry name" value="Porins"/>
    <property type="match status" value="1"/>
</dbReference>
<dbReference type="InterPro" id="IPR008969">
    <property type="entry name" value="CarboxyPept-like_regulatory"/>
</dbReference>
<accession>A0AA37WF38</accession>
<organism evidence="3 4">
    <name type="scientific">Portibacter lacus</name>
    <dbReference type="NCBI Taxonomy" id="1099794"/>
    <lineage>
        <taxon>Bacteria</taxon>
        <taxon>Pseudomonadati</taxon>
        <taxon>Bacteroidota</taxon>
        <taxon>Saprospiria</taxon>
        <taxon>Saprospirales</taxon>
        <taxon>Haliscomenobacteraceae</taxon>
        <taxon>Portibacter</taxon>
    </lineage>
</organism>
<feature type="chain" id="PRO_5041420310" evidence="1">
    <location>
        <begin position="19"/>
        <end position="911"/>
    </location>
</feature>
<gene>
    <name evidence="3" type="ORF">GCM10007940_40820</name>
</gene>
<dbReference type="Proteomes" id="UP001156666">
    <property type="component" value="Unassembled WGS sequence"/>
</dbReference>
<feature type="signal peptide" evidence="1">
    <location>
        <begin position="1"/>
        <end position="18"/>
    </location>
</feature>
<evidence type="ECO:0000256" key="1">
    <source>
        <dbReference type="SAM" id="SignalP"/>
    </source>
</evidence>
<keyword evidence="4" id="KW-1185">Reference proteome</keyword>
<protein>
    <submittedName>
        <fullName evidence="3">Collagen-binding protein</fullName>
    </submittedName>
</protein>
<evidence type="ECO:0000259" key="2">
    <source>
        <dbReference type="Pfam" id="PF14905"/>
    </source>
</evidence>
<dbReference type="RefSeq" id="WP_235291837.1">
    <property type="nucleotide sequence ID" value="NZ_BSOH01000027.1"/>
</dbReference>
<comment type="caution">
    <text evidence="3">The sequence shown here is derived from an EMBL/GenBank/DDBJ whole genome shotgun (WGS) entry which is preliminary data.</text>
</comment>
<reference evidence="3" key="1">
    <citation type="journal article" date="2014" name="Int. J. Syst. Evol. Microbiol.">
        <title>Complete genome sequence of Corynebacterium casei LMG S-19264T (=DSM 44701T), isolated from a smear-ripened cheese.</title>
        <authorList>
            <consortium name="US DOE Joint Genome Institute (JGI-PGF)"/>
            <person name="Walter F."/>
            <person name="Albersmeier A."/>
            <person name="Kalinowski J."/>
            <person name="Ruckert C."/>
        </authorList>
    </citation>
    <scope>NUCLEOTIDE SEQUENCE</scope>
    <source>
        <strain evidence="3">NBRC 108769</strain>
    </source>
</reference>
<proteinExistence type="predicted"/>